<gene>
    <name evidence="1" type="ORF">E6O75_ATG05451</name>
</gene>
<organism evidence="1 2">
    <name type="scientific">Venturia nashicola</name>
    <dbReference type="NCBI Taxonomy" id="86259"/>
    <lineage>
        <taxon>Eukaryota</taxon>
        <taxon>Fungi</taxon>
        <taxon>Dikarya</taxon>
        <taxon>Ascomycota</taxon>
        <taxon>Pezizomycotina</taxon>
        <taxon>Dothideomycetes</taxon>
        <taxon>Pleosporomycetidae</taxon>
        <taxon>Venturiales</taxon>
        <taxon>Venturiaceae</taxon>
        <taxon>Venturia</taxon>
    </lineage>
</organism>
<evidence type="ECO:0000313" key="2">
    <source>
        <dbReference type="Proteomes" id="UP000298493"/>
    </source>
</evidence>
<dbReference type="Proteomes" id="UP000298493">
    <property type="component" value="Unassembled WGS sequence"/>
</dbReference>
<dbReference type="EMBL" id="SNSC02000010">
    <property type="protein sequence ID" value="TID20687.1"/>
    <property type="molecule type" value="Genomic_DNA"/>
</dbReference>
<protein>
    <submittedName>
        <fullName evidence="1">Uncharacterized protein</fullName>
    </submittedName>
</protein>
<evidence type="ECO:0000313" key="1">
    <source>
        <dbReference type="EMBL" id="TID20687.1"/>
    </source>
</evidence>
<comment type="caution">
    <text evidence="1">The sequence shown here is derived from an EMBL/GenBank/DDBJ whole genome shotgun (WGS) entry which is preliminary data.</text>
</comment>
<proteinExistence type="predicted"/>
<name>A0A4Z1NXK6_9PEZI</name>
<sequence length="89" mass="9803">MGEETATFGTRQPVYAVPLLPAVSKTWENELTTCRGIMNRKALCLLIDCPSNCPGNFCWELYETDMTAKTITTFPGSSVHPSVFTNNIA</sequence>
<dbReference type="AlphaFoldDB" id="A0A4Z1NXK6"/>
<accession>A0A4Z1NXK6</accession>
<keyword evidence="2" id="KW-1185">Reference proteome</keyword>
<reference evidence="1 2" key="1">
    <citation type="submission" date="2019-04" db="EMBL/GenBank/DDBJ databases">
        <title>High contiguity whole genome sequence and gene annotation resource for two Venturia nashicola isolates.</title>
        <authorList>
            <person name="Prokchorchik M."/>
            <person name="Won K."/>
            <person name="Lee Y."/>
            <person name="Choi E.D."/>
            <person name="Segonzac C."/>
            <person name="Sohn K.H."/>
        </authorList>
    </citation>
    <scope>NUCLEOTIDE SEQUENCE [LARGE SCALE GENOMIC DNA]</scope>
    <source>
        <strain evidence="1 2">PRI2</strain>
    </source>
</reference>